<dbReference type="InterPro" id="IPR010260">
    <property type="entry name" value="AlpA"/>
</dbReference>
<dbReference type="Proteomes" id="UP000673975">
    <property type="component" value="Unassembled WGS sequence"/>
</dbReference>
<gene>
    <name evidence="1" type="ORF">NATSA_14000</name>
</gene>
<sequence length="107" mass="12793">MNLETYIREVIQEEVRTVVREELVEVMDEIKASKQNREPKQHPGMPKKYIIRPNELCKMLAVSRSTLWRMENVGRLPDRVKIGPRTVGWYNTDIEEWLEQNRRNPDS</sequence>
<accession>A0A8J7UWL1</accession>
<dbReference type="RefSeq" id="WP_210513245.1">
    <property type="nucleotide sequence ID" value="NZ_JAFIDN010000014.1"/>
</dbReference>
<organism evidence="1 2">
    <name type="scientific">Natronogracilivirga saccharolytica</name>
    <dbReference type="NCBI Taxonomy" id="2812953"/>
    <lineage>
        <taxon>Bacteria</taxon>
        <taxon>Pseudomonadati</taxon>
        <taxon>Balneolota</taxon>
        <taxon>Balneolia</taxon>
        <taxon>Balneolales</taxon>
        <taxon>Cyclonatronaceae</taxon>
        <taxon>Natronogracilivirga</taxon>
    </lineage>
</organism>
<dbReference type="EMBL" id="JAFIDN010000014">
    <property type="protein sequence ID" value="MBP3193786.1"/>
    <property type="molecule type" value="Genomic_DNA"/>
</dbReference>
<dbReference type="SUPFAM" id="SSF46955">
    <property type="entry name" value="Putative DNA-binding domain"/>
    <property type="match status" value="1"/>
</dbReference>
<dbReference type="InterPro" id="IPR009061">
    <property type="entry name" value="DNA-bd_dom_put_sf"/>
</dbReference>
<protein>
    <submittedName>
        <fullName evidence="1">AlpA family phage regulatory protein</fullName>
    </submittedName>
</protein>
<comment type="caution">
    <text evidence="1">The sequence shown here is derived from an EMBL/GenBank/DDBJ whole genome shotgun (WGS) entry which is preliminary data.</text>
</comment>
<evidence type="ECO:0000313" key="2">
    <source>
        <dbReference type="Proteomes" id="UP000673975"/>
    </source>
</evidence>
<keyword evidence="2" id="KW-1185">Reference proteome</keyword>
<dbReference type="Pfam" id="PF05930">
    <property type="entry name" value="Phage_AlpA"/>
    <property type="match status" value="1"/>
</dbReference>
<reference evidence="1" key="1">
    <citation type="submission" date="2021-02" db="EMBL/GenBank/DDBJ databases">
        <title>Natronogracilivirga saccharolytica gen. nov. sp. nov. a new anaerobic, haloalkiliphilic carbohydrate-fermenting bacterium from soda lake and proposing of Cyclonatronumiaceae fam. nov. in the phylum Balneolaeota.</title>
        <authorList>
            <person name="Zhilina T.N."/>
            <person name="Sorokin D.Y."/>
            <person name="Zavarzina D.G."/>
            <person name="Toshchakov S.V."/>
            <person name="Kublanov I.V."/>
        </authorList>
    </citation>
    <scope>NUCLEOTIDE SEQUENCE</scope>
    <source>
        <strain evidence="1">Z-1702</strain>
    </source>
</reference>
<dbReference type="Gene3D" id="1.10.238.160">
    <property type="match status" value="1"/>
</dbReference>
<dbReference type="AlphaFoldDB" id="A0A8J7UWL1"/>
<proteinExistence type="predicted"/>
<evidence type="ECO:0000313" key="1">
    <source>
        <dbReference type="EMBL" id="MBP3193786.1"/>
    </source>
</evidence>
<name>A0A8J7UWL1_9BACT</name>